<dbReference type="RefSeq" id="WP_252817112.1">
    <property type="nucleotide sequence ID" value="NZ_JAMXQS010000003.1"/>
</dbReference>
<keyword evidence="5" id="KW-0234">DNA repair</keyword>
<dbReference type="Proteomes" id="UP001205906">
    <property type="component" value="Unassembled WGS sequence"/>
</dbReference>
<evidence type="ECO:0000256" key="6">
    <source>
        <dbReference type="ARBA" id="ARBA00023236"/>
    </source>
</evidence>
<evidence type="ECO:0000256" key="3">
    <source>
        <dbReference type="ARBA" id="ARBA00022801"/>
    </source>
</evidence>
<dbReference type="InterPro" id="IPR015927">
    <property type="entry name" value="Peptidase_S24_S26A/B/C"/>
</dbReference>
<keyword evidence="3 7" id="KW-0378">Hydrolase</keyword>
<comment type="similarity">
    <text evidence="1 7">Belongs to the peptidase S24 family.</text>
</comment>
<proteinExistence type="inferred from homology"/>
<evidence type="ECO:0000256" key="2">
    <source>
        <dbReference type="ARBA" id="ARBA00022763"/>
    </source>
</evidence>
<dbReference type="EC" id="2.7.7.7" evidence="9"/>
<dbReference type="Gene3D" id="2.10.109.10">
    <property type="entry name" value="Umud Fragment, subunit A"/>
    <property type="match status" value="1"/>
</dbReference>
<dbReference type="InterPro" id="IPR039418">
    <property type="entry name" value="LexA-like"/>
</dbReference>
<comment type="caution">
    <text evidence="9">The sequence shown here is derived from an EMBL/GenBank/DDBJ whole genome shotgun (WGS) entry which is preliminary data.</text>
</comment>
<keyword evidence="9" id="KW-0548">Nucleotidyltransferase</keyword>
<dbReference type="InterPro" id="IPR050077">
    <property type="entry name" value="LexA_repressor"/>
</dbReference>
<dbReference type="EMBL" id="JAMXQS010000003">
    <property type="protein sequence ID" value="MCO6049355.1"/>
    <property type="molecule type" value="Genomic_DNA"/>
</dbReference>
<dbReference type="SUPFAM" id="SSF51306">
    <property type="entry name" value="LexA/Signal peptidase"/>
    <property type="match status" value="1"/>
</dbReference>
<evidence type="ECO:0000259" key="8">
    <source>
        <dbReference type="Pfam" id="PF00717"/>
    </source>
</evidence>
<protein>
    <submittedName>
        <fullName evidence="9">Translesion error-prone DNA polymerase V autoproteolytic subunit</fullName>
        <ecNumber evidence="9">2.7.7.7</ecNumber>
    </submittedName>
</protein>
<keyword evidence="2" id="KW-0227">DNA damage</keyword>
<feature type="domain" description="Peptidase S24/S26A/S26B/S26C" evidence="8">
    <location>
        <begin position="28"/>
        <end position="137"/>
    </location>
</feature>
<evidence type="ECO:0000313" key="10">
    <source>
        <dbReference type="Proteomes" id="UP001205906"/>
    </source>
</evidence>
<evidence type="ECO:0000313" key="9">
    <source>
        <dbReference type="EMBL" id="MCO6049355.1"/>
    </source>
</evidence>
<dbReference type="InterPro" id="IPR036286">
    <property type="entry name" value="LexA/Signal_pep-like_sf"/>
</dbReference>
<evidence type="ECO:0000256" key="7">
    <source>
        <dbReference type="RuleBase" id="RU003991"/>
    </source>
</evidence>
<gene>
    <name evidence="9" type="primary">umuD</name>
    <name evidence="9" type="ORF">NGM99_06080</name>
</gene>
<keyword evidence="6" id="KW-0742">SOS response</keyword>
<dbReference type="Pfam" id="PF00717">
    <property type="entry name" value="Peptidase_S24"/>
    <property type="match status" value="1"/>
</dbReference>
<accession>A0ABT1C564</accession>
<evidence type="ECO:0000256" key="4">
    <source>
        <dbReference type="ARBA" id="ARBA00022813"/>
    </source>
</evidence>
<dbReference type="GO" id="GO:0003887">
    <property type="term" value="F:DNA-directed DNA polymerase activity"/>
    <property type="evidence" value="ECO:0007669"/>
    <property type="project" value="UniProtKB-EC"/>
</dbReference>
<reference evidence="9 10" key="1">
    <citation type="submission" date="2022-06" db="EMBL/GenBank/DDBJ databases">
        <title>Mesorhizobium sp. strain RP14 Genome sequencing and assembly.</title>
        <authorList>
            <person name="Kim I."/>
        </authorList>
    </citation>
    <scope>NUCLEOTIDE SEQUENCE [LARGE SCALE GENOMIC DNA]</scope>
    <source>
        <strain evidence="10">RP14(2022)</strain>
    </source>
</reference>
<name>A0ABT1C564_9HYPH</name>
<dbReference type="CDD" id="cd06529">
    <property type="entry name" value="S24_LexA-like"/>
    <property type="match status" value="1"/>
</dbReference>
<evidence type="ECO:0000256" key="5">
    <source>
        <dbReference type="ARBA" id="ARBA00023204"/>
    </source>
</evidence>
<evidence type="ECO:0000256" key="1">
    <source>
        <dbReference type="ARBA" id="ARBA00007484"/>
    </source>
</evidence>
<dbReference type="PANTHER" id="PTHR33516:SF2">
    <property type="entry name" value="LEXA REPRESSOR-RELATED"/>
    <property type="match status" value="1"/>
</dbReference>
<keyword evidence="10" id="KW-1185">Reference proteome</keyword>
<dbReference type="PRINTS" id="PR00726">
    <property type="entry name" value="LEXASERPTASE"/>
</dbReference>
<sequence length="146" mass="16215">MHLIHSSVRMDYLGPVAEGSIILPRVATTICAGFPSPADDWIEDDIDLQKILVTNRAATFMWRVQGHSMRDAGIFDGDVVLIDRSLSPKDGDVVAVSVNGEVSLKVFRRNGQLEFANKDMPAWPMHENADIQVWGVVTYCLHIPRA</sequence>
<organism evidence="9 10">
    <name type="scientific">Mesorhizobium liriopis</name>
    <dbReference type="NCBI Taxonomy" id="2953882"/>
    <lineage>
        <taxon>Bacteria</taxon>
        <taxon>Pseudomonadati</taxon>
        <taxon>Pseudomonadota</taxon>
        <taxon>Alphaproteobacteria</taxon>
        <taxon>Hyphomicrobiales</taxon>
        <taxon>Phyllobacteriaceae</taxon>
        <taxon>Mesorhizobium</taxon>
    </lineage>
</organism>
<keyword evidence="4 7" id="KW-0068">Autocatalytic cleavage</keyword>
<dbReference type="PANTHER" id="PTHR33516">
    <property type="entry name" value="LEXA REPRESSOR"/>
    <property type="match status" value="1"/>
</dbReference>
<dbReference type="NCBIfam" id="NF007621">
    <property type="entry name" value="PRK10276.1"/>
    <property type="match status" value="1"/>
</dbReference>
<dbReference type="InterPro" id="IPR006197">
    <property type="entry name" value="Peptidase_S24_LexA"/>
</dbReference>
<keyword evidence="9" id="KW-0808">Transferase</keyword>